<dbReference type="Proteomes" id="UP001164250">
    <property type="component" value="Chromosome 12"/>
</dbReference>
<organism evidence="1 2">
    <name type="scientific">Pistacia atlantica</name>
    <dbReference type="NCBI Taxonomy" id="434234"/>
    <lineage>
        <taxon>Eukaryota</taxon>
        <taxon>Viridiplantae</taxon>
        <taxon>Streptophyta</taxon>
        <taxon>Embryophyta</taxon>
        <taxon>Tracheophyta</taxon>
        <taxon>Spermatophyta</taxon>
        <taxon>Magnoliopsida</taxon>
        <taxon>eudicotyledons</taxon>
        <taxon>Gunneridae</taxon>
        <taxon>Pentapetalae</taxon>
        <taxon>rosids</taxon>
        <taxon>malvids</taxon>
        <taxon>Sapindales</taxon>
        <taxon>Anacardiaceae</taxon>
        <taxon>Pistacia</taxon>
    </lineage>
</organism>
<accession>A0ACC1A3G0</accession>
<gene>
    <name evidence="1" type="ORF">Patl1_11522</name>
</gene>
<sequence>MLKATWGRVIDIDENGKTLYENGWRLGMIRPKDNRLMSDHVELTDKVSGSDSNLKVEKVKQKLELVGIICNDSCIPGLHNRLFCPQGFCGFSVKENLLSTGLDFTYCRDFAMWMGRPGTPFL</sequence>
<evidence type="ECO:0000313" key="1">
    <source>
        <dbReference type="EMBL" id="KAJ0081572.1"/>
    </source>
</evidence>
<proteinExistence type="predicted"/>
<reference evidence="2" key="1">
    <citation type="journal article" date="2023" name="G3 (Bethesda)">
        <title>Genome assembly and association tests identify interacting loci associated with vigor, precocity, and sex in interspecific pistachio rootstocks.</title>
        <authorList>
            <person name="Palmer W."/>
            <person name="Jacygrad E."/>
            <person name="Sagayaradj S."/>
            <person name="Cavanaugh K."/>
            <person name="Han R."/>
            <person name="Bertier L."/>
            <person name="Beede B."/>
            <person name="Kafkas S."/>
            <person name="Golino D."/>
            <person name="Preece J."/>
            <person name="Michelmore R."/>
        </authorList>
    </citation>
    <scope>NUCLEOTIDE SEQUENCE [LARGE SCALE GENOMIC DNA]</scope>
</reference>
<protein>
    <submittedName>
        <fullName evidence="1">Uncharacterized protein</fullName>
    </submittedName>
</protein>
<comment type="caution">
    <text evidence="1">The sequence shown here is derived from an EMBL/GenBank/DDBJ whole genome shotgun (WGS) entry which is preliminary data.</text>
</comment>
<evidence type="ECO:0000313" key="2">
    <source>
        <dbReference type="Proteomes" id="UP001164250"/>
    </source>
</evidence>
<keyword evidence="2" id="KW-1185">Reference proteome</keyword>
<name>A0ACC1A3G0_9ROSI</name>
<dbReference type="EMBL" id="CM047908">
    <property type="protein sequence ID" value="KAJ0081572.1"/>
    <property type="molecule type" value="Genomic_DNA"/>
</dbReference>